<evidence type="ECO:0000313" key="1">
    <source>
        <dbReference type="EMBL" id="GLI25581.1"/>
    </source>
</evidence>
<evidence type="ECO:0000313" key="2">
    <source>
        <dbReference type="Proteomes" id="UP001144397"/>
    </source>
</evidence>
<reference evidence="1" key="1">
    <citation type="submission" date="2022-12" db="EMBL/GenBank/DDBJ databases">
        <title>Reference genome sequencing for broad-spectrum identification of bacterial and archaeal isolates by mass spectrometry.</title>
        <authorList>
            <person name="Sekiguchi Y."/>
            <person name="Tourlousse D.M."/>
        </authorList>
    </citation>
    <scope>NUCLEOTIDE SEQUENCE</scope>
    <source>
        <strain evidence="1">301</strain>
    </source>
</reference>
<name>A0A9W6CT20_XANFL</name>
<proteinExistence type="predicted"/>
<dbReference type="AlphaFoldDB" id="A0A9W6CT20"/>
<accession>A0A9W6CT20</accession>
<organism evidence="1 2">
    <name type="scientific">Xanthobacter flavus</name>
    <dbReference type="NCBI Taxonomy" id="281"/>
    <lineage>
        <taxon>Bacteria</taxon>
        <taxon>Pseudomonadati</taxon>
        <taxon>Pseudomonadota</taxon>
        <taxon>Alphaproteobacteria</taxon>
        <taxon>Hyphomicrobiales</taxon>
        <taxon>Xanthobacteraceae</taxon>
        <taxon>Xanthobacter</taxon>
    </lineage>
</organism>
<protein>
    <submittedName>
        <fullName evidence="1">Uncharacterized protein</fullName>
    </submittedName>
</protein>
<dbReference type="Proteomes" id="UP001144397">
    <property type="component" value="Unassembled WGS sequence"/>
</dbReference>
<sequence length="88" mass="9840">MLRPEAGLLKATMTRLMRELIEKLEALPEAEQDALAREFLHVIEAGAGEGAVYVLTPEQEEEVRRALEDGEPNASPEEVEAFFARFRG</sequence>
<dbReference type="EMBL" id="BSDO01000021">
    <property type="protein sequence ID" value="GLI25581.1"/>
    <property type="molecule type" value="Genomic_DNA"/>
</dbReference>
<comment type="caution">
    <text evidence="1">The sequence shown here is derived from an EMBL/GenBank/DDBJ whole genome shotgun (WGS) entry which is preliminary data.</text>
</comment>
<gene>
    <name evidence="1" type="ORF">XFLAVUS301_52550</name>
</gene>